<proteinExistence type="predicted"/>
<feature type="transmembrane region" description="Helical" evidence="4">
    <location>
        <begin position="151"/>
        <end position="173"/>
    </location>
</feature>
<dbReference type="EMBL" id="JAUOZU010000001">
    <property type="protein sequence ID" value="MDO6962504.1"/>
    <property type="molecule type" value="Genomic_DNA"/>
</dbReference>
<sequence length="406" mass="43864">MLDLKTAYLFSAYVNLFIAATVTIGWLRSPKKRSIRHWAMSSWLKMMASFVSALGIFGLPYMAPDLGGLFFLASTAFMFMGFVDFYGLRNGRGSSLAVSAVTIGLYGLCRITGIVPTGGTALLLLGASINLGMTSRVIRNGMAGEKLPSRKLASFFLACYAAACITVIPFALLNPAGSAQRLIDAWWLQASLVPLMLSNMAAYLMMLVLNLERATEAQRKLANYDALTGILNRRAFLEAAESKVAGGGAVAVIDLDHFKRINDTFGHLGGDQALVHFTALGNAILPGDAIFGRLGGEEFGLFLPGFDRDAAQAVLEELRKRVEATEIDVAGARLTFTFSCGFIIADNPERDLDAWIADADCALYAIKNTSRNRVMPFEPAALLRNHALLAKLKARDDSDPIEAQSA</sequence>
<dbReference type="Pfam" id="PF00990">
    <property type="entry name" value="GGDEF"/>
    <property type="match status" value="1"/>
</dbReference>
<dbReference type="EC" id="2.7.7.65" evidence="1"/>
<name>A0ABT8YFQ3_9HYPH</name>
<dbReference type="InterPro" id="IPR043128">
    <property type="entry name" value="Rev_trsase/Diguanyl_cyclase"/>
</dbReference>
<dbReference type="SMART" id="SM00267">
    <property type="entry name" value="GGDEF"/>
    <property type="match status" value="1"/>
</dbReference>
<dbReference type="InterPro" id="IPR029787">
    <property type="entry name" value="Nucleotide_cyclase"/>
</dbReference>
<feature type="transmembrane region" description="Helical" evidence="4">
    <location>
        <begin position="69"/>
        <end position="88"/>
    </location>
</feature>
<evidence type="ECO:0000256" key="3">
    <source>
        <dbReference type="SAM" id="Coils"/>
    </source>
</evidence>
<dbReference type="Proteomes" id="UP001174932">
    <property type="component" value="Unassembled WGS sequence"/>
</dbReference>
<dbReference type="Gene3D" id="3.30.70.270">
    <property type="match status" value="1"/>
</dbReference>
<feature type="domain" description="GGDEF" evidence="5">
    <location>
        <begin position="246"/>
        <end position="379"/>
    </location>
</feature>
<reference evidence="6" key="1">
    <citation type="journal article" date="2015" name="Int. J. Syst. Evol. Microbiol.">
        <title>Rhizobium alvei sp. nov., isolated from a freshwater river.</title>
        <authorList>
            <person name="Sheu S.Y."/>
            <person name="Huang H.W."/>
            <person name="Young C.C."/>
            <person name="Chen W.M."/>
        </authorList>
    </citation>
    <scope>NUCLEOTIDE SEQUENCE</scope>
    <source>
        <strain evidence="6">TNR-22</strain>
    </source>
</reference>
<dbReference type="SUPFAM" id="SSF55073">
    <property type="entry name" value="Nucleotide cyclase"/>
    <property type="match status" value="1"/>
</dbReference>
<keyword evidence="6" id="KW-0808">Transferase</keyword>
<keyword evidence="7" id="KW-1185">Reference proteome</keyword>
<keyword evidence="4" id="KW-0812">Transmembrane</keyword>
<dbReference type="PANTHER" id="PTHR45138:SF9">
    <property type="entry name" value="DIGUANYLATE CYCLASE DGCM-RELATED"/>
    <property type="match status" value="1"/>
</dbReference>
<dbReference type="NCBIfam" id="TIGR00254">
    <property type="entry name" value="GGDEF"/>
    <property type="match status" value="1"/>
</dbReference>
<feature type="transmembrane region" description="Helical" evidence="4">
    <location>
        <begin position="121"/>
        <end position="139"/>
    </location>
</feature>
<comment type="caution">
    <text evidence="6">The sequence shown here is derived from an EMBL/GenBank/DDBJ whole genome shotgun (WGS) entry which is preliminary data.</text>
</comment>
<keyword evidence="4" id="KW-1133">Transmembrane helix</keyword>
<organism evidence="6 7">
    <name type="scientific">Rhizobium alvei</name>
    <dbReference type="NCBI Taxonomy" id="1132659"/>
    <lineage>
        <taxon>Bacteria</taxon>
        <taxon>Pseudomonadati</taxon>
        <taxon>Pseudomonadota</taxon>
        <taxon>Alphaproteobacteria</taxon>
        <taxon>Hyphomicrobiales</taxon>
        <taxon>Rhizobiaceae</taxon>
        <taxon>Rhizobium/Agrobacterium group</taxon>
        <taxon>Rhizobium</taxon>
    </lineage>
</organism>
<accession>A0ABT8YFQ3</accession>
<dbReference type="RefSeq" id="WP_304374347.1">
    <property type="nucleotide sequence ID" value="NZ_JAUOZU010000001.1"/>
</dbReference>
<dbReference type="InterPro" id="IPR000160">
    <property type="entry name" value="GGDEF_dom"/>
</dbReference>
<evidence type="ECO:0000259" key="5">
    <source>
        <dbReference type="PROSITE" id="PS50887"/>
    </source>
</evidence>
<comment type="catalytic activity">
    <reaction evidence="2">
        <text>2 GTP = 3',3'-c-di-GMP + 2 diphosphate</text>
        <dbReference type="Rhea" id="RHEA:24898"/>
        <dbReference type="ChEBI" id="CHEBI:33019"/>
        <dbReference type="ChEBI" id="CHEBI:37565"/>
        <dbReference type="ChEBI" id="CHEBI:58805"/>
        <dbReference type="EC" id="2.7.7.65"/>
    </reaction>
</comment>
<dbReference type="InterPro" id="IPR050469">
    <property type="entry name" value="Diguanylate_Cyclase"/>
</dbReference>
<protein>
    <recommendedName>
        <fullName evidence="1">diguanylate cyclase</fullName>
        <ecNumber evidence="1">2.7.7.65</ecNumber>
    </recommendedName>
</protein>
<evidence type="ECO:0000313" key="6">
    <source>
        <dbReference type="EMBL" id="MDO6962504.1"/>
    </source>
</evidence>
<evidence type="ECO:0000256" key="4">
    <source>
        <dbReference type="SAM" id="Phobius"/>
    </source>
</evidence>
<evidence type="ECO:0000256" key="1">
    <source>
        <dbReference type="ARBA" id="ARBA00012528"/>
    </source>
</evidence>
<feature type="transmembrane region" description="Helical" evidence="4">
    <location>
        <begin position="43"/>
        <end position="63"/>
    </location>
</feature>
<feature type="transmembrane region" description="Helical" evidence="4">
    <location>
        <begin position="6"/>
        <end position="27"/>
    </location>
</feature>
<dbReference type="GO" id="GO:0052621">
    <property type="term" value="F:diguanylate cyclase activity"/>
    <property type="evidence" value="ECO:0007669"/>
    <property type="project" value="UniProtKB-EC"/>
</dbReference>
<evidence type="ECO:0000313" key="7">
    <source>
        <dbReference type="Proteomes" id="UP001174932"/>
    </source>
</evidence>
<feature type="transmembrane region" description="Helical" evidence="4">
    <location>
        <begin position="185"/>
        <end position="211"/>
    </location>
</feature>
<keyword evidence="6" id="KW-0548">Nucleotidyltransferase</keyword>
<dbReference type="PROSITE" id="PS50887">
    <property type="entry name" value="GGDEF"/>
    <property type="match status" value="1"/>
</dbReference>
<dbReference type="PANTHER" id="PTHR45138">
    <property type="entry name" value="REGULATORY COMPONENTS OF SENSORY TRANSDUCTION SYSTEM"/>
    <property type="match status" value="1"/>
</dbReference>
<keyword evidence="4" id="KW-0472">Membrane</keyword>
<gene>
    <name evidence="6" type="ORF">Q4481_00970</name>
</gene>
<feature type="coiled-coil region" evidence="3">
    <location>
        <begin position="308"/>
        <end position="335"/>
    </location>
</feature>
<keyword evidence="3" id="KW-0175">Coiled coil</keyword>
<dbReference type="CDD" id="cd01949">
    <property type="entry name" value="GGDEF"/>
    <property type="match status" value="1"/>
</dbReference>
<reference evidence="6" key="2">
    <citation type="submission" date="2023-07" db="EMBL/GenBank/DDBJ databases">
        <authorList>
            <person name="Shen H."/>
        </authorList>
    </citation>
    <scope>NUCLEOTIDE SEQUENCE</scope>
    <source>
        <strain evidence="6">TNR-22</strain>
    </source>
</reference>
<evidence type="ECO:0000256" key="2">
    <source>
        <dbReference type="ARBA" id="ARBA00034247"/>
    </source>
</evidence>